<accession>A0A5B1M2D7</accession>
<comment type="caution">
    <text evidence="1">The sequence shown here is derived from an EMBL/GenBank/DDBJ whole genome shotgun (WGS) entry which is preliminary data.</text>
</comment>
<dbReference type="Proteomes" id="UP000324351">
    <property type="component" value="Unassembled WGS sequence"/>
</dbReference>
<dbReference type="RefSeq" id="WP_149751547.1">
    <property type="nucleotide sequence ID" value="NZ_VUJW01000010.1"/>
</dbReference>
<name>A0A5B1M2D7_9ACTN</name>
<protein>
    <submittedName>
        <fullName evidence="1">Uncharacterized protein</fullName>
    </submittedName>
</protein>
<proteinExistence type="predicted"/>
<dbReference type="AlphaFoldDB" id="A0A5B1M2D7"/>
<reference evidence="1 2" key="1">
    <citation type="submission" date="2019-09" db="EMBL/GenBank/DDBJ databases">
        <title>Nocardioides panacisoli sp. nov., isolated from the soil of a ginseng field.</title>
        <authorList>
            <person name="Cho C."/>
        </authorList>
    </citation>
    <scope>NUCLEOTIDE SEQUENCE [LARGE SCALE GENOMIC DNA]</scope>
    <source>
        <strain evidence="1 2">BN140041</strain>
    </source>
</reference>
<sequence length="67" mass="7248">MDPFLYDSALDRGSMLTDAVVRVLDARGVQGAGGEQSRALGWNLRRRHHPLATSFLAGKDVACGHAR</sequence>
<reference evidence="1 2" key="2">
    <citation type="submission" date="2019-09" db="EMBL/GenBank/DDBJ databases">
        <authorList>
            <person name="Jin C."/>
        </authorList>
    </citation>
    <scope>NUCLEOTIDE SEQUENCE [LARGE SCALE GENOMIC DNA]</scope>
    <source>
        <strain evidence="1 2">BN140041</strain>
    </source>
</reference>
<evidence type="ECO:0000313" key="2">
    <source>
        <dbReference type="Proteomes" id="UP000324351"/>
    </source>
</evidence>
<dbReference type="EMBL" id="VUJW01000010">
    <property type="protein sequence ID" value="KAA1425920.1"/>
    <property type="molecule type" value="Genomic_DNA"/>
</dbReference>
<gene>
    <name evidence="1" type="ORF">F0U47_16395</name>
</gene>
<keyword evidence="2" id="KW-1185">Reference proteome</keyword>
<evidence type="ECO:0000313" key="1">
    <source>
        <dbReference type="EMBL" id="KAA1425920.1"/>
    </source>
</evidence>
<organism evidence="1 2">
    <name type="scientific">Nocardioides antri</name>
    <dbReference type="NCBI Taxonomy" id="2607659"/>
    <lineage>
        <taxon>Bacteria</taxon>
        <taxon>Bacillati</taxon>
        <taxon>Actinomycetota</taxon>
        <taxon>Actinomycetes</taxon>
        <taxon>Propionibacteriales</taxon>
        <taxon>Nocardioidaceae</taxon>
        <taxon>Nocardioides</taxon>
    </lineage>
</organism>